<proteinExistence type="predicted"/>
<dbReference type="Proteomes" id="UP001642409">
    <property type="component" value="Unassembled WGS sequence"/>
</dbReference>
<comment type="caution">
    <text evidence="2">The sequence shown here is derived from an EMBL/GenBank/DDBJ whole genome shotgun (WGS) entry which is preliminary data.</text>
</comment>
<evidence type="ECO:0000313" key="3">
    <source>
        <dbReference type="EMBL" id="CAL6114507.1"/>
    </source>
</evidence>
<keyword evidence="4" id="KW-1185">Reference proteome</keyword>
<organism evidence="2">
    <name type="scientific">Hexamita inflata</name>
    <dbReference type="NCBI Taxonomy" id="28002"/>
    <lineage>
        <taxon>Eukaryota</taxon>
        <taxon>Metamonada</taxon>
        <taxon>Diplomonadida</taxon>
        <taxon>Hexamitidae</taxon>
        <taxon>Hexamitinae</taxon>
        <taxon>Hexamita</taxon>
    </lineage>
</organism>
<keyword evidence="1" id="KW-1133">Transmembrane helix</keyword>
<accession>A0AA86NSI5</accession>
<sequence length="807" mass="94007">MIVDNNLAFVINNFQQEKIQQFVKAEEIDISQDIFINTSTKIQRGINGALSAHKLFQSQINELNLCTDVRVRNTELSDEYNNAPVNVNHYIATKNVSTNCANIDLVSLFQLTDKQTNFKYKSTVNYYEKDNIITYPYTSNKVSYSSFNKNVLNFYGTRIKFIFPCRQNYKNVQQIDMNYNINDEQKVNYNQSARYNESDLESFMDELSDYKQYAAACYNDQYQSVVDNLWSPGTEEQVLDFVHKTYQNEIQHIKIQSLFDAINRTIANVIHKEQLRIYKLNRPFGSGQGPNAKLQIFIQDSEYFETIDEAIQLLKKYENINQNILNQLSFSIFIFGQQVNKSIEHILQSVIQIKRIQLNISEYVNMQIHLNTSVEPYFTIKQHVDPFNQTVISICNLIQYQLEIRGVICSSFPIKHTFNSMGVAYIVDTGKELCMAQNTLSFFNYNYFLTTLKPQQFYHMNQYNRTKIIIQKSDHLIQNVNGYLRLILKIREFDKKQYKLIQQLQPSQELYTFSKCSSMQQGFVFYSDFDCTTPNNIFQNQEENLEAVILLSDVTFNTLKTLKAKLTAADVEDLLVGRMARNNMSIVYADYRISNPCEQQIQDLIRDYPNRPDFTTNKFSMHVIFCFYHEGGVSKSGNFTLFFTAHTNYFMTDFILLKSDSPSLERMFNGRSYNILTANMTSLFPLQGKNIQPLFTSGALICKITDENDFMHKRITLTSVQKLFSDQFKSLETVNGIVFQMKEETVKFNCSEQIFSNDVMKNSQERAYYFQNVFQNESVSSKIQTSTISIILIVLFLSVILWVLLSV</sequence>
<evidence type="ECO:0000313" key="4">
    <source>
        <dbReference type="Proteomes" id="UP001642409"/>
    </source>
</evidence>
<keyword evidence="1" id="KW-0812">Transmembrane</keyword>
<dbReference type="AlphaFoldDB" id="A0AA86NSI5"/>
<gene>
    <name evidence="2" type="ORF">HINF_LOCUS12306</name>
    <name evidence="3" type="ORF">HINF_LOCUS78010</name>
</gene>
<feature type="transmembrane region" description="Helical" evidence="1">
    <location>
        <begin position="786"/>
        <end position="805"/>
    </location>
</feature>
<reference evidence="3 4" key="2">
    <citation type="submission" date="2024-07" db="EMBL/GenBank/DDBJ databases">
        <authorList>
            <person name="Akdeniz Z."/>
        </authorList>
    </citation>
    <scope>NUCLEOTIDE SEQUENCE [LARGE SCALE GENOMIC DNA]</scope>
</reference>
<keyword evidence="1" id="KW-0472">Membrane</keyword>
<protein>
    <recommendedName>
        <fullName evidence="5">Transmembrane protein</fullName>
    </recommendedName>
</protein>
<reference evidence="2" key="1">
    <citation type="submission" date="2023-06" db="EMBL/GenBank/DDBJ databases">
        <authorList>
            <person name="Kurt Z."/>
        </authorList>
    </citation>
    <scope>NUCLEOTIDE SEQUENCE</scope>
</reference>
<evidence type="ECO:0000256" key="1">
    <source>
        <dbReference type="SAM" id="Phobius"/>
    </source>
</evidence>
<evidence type="ECO:0008006" key="5">
    <source>
        <dbReference type="Google" id="ProtNLM"/>
    </source>
</evidence>
<name>A0AA86NSI5_9EUKA</name>
<dbReference type="EMBL" id="CAXDID020000800">
    <property type="protein sequence ID" value="CAL6114507.1"/>
    <property type="molecule type" value="Genomic_DNA"/>
</dbReference>
<dbReference type="EMBL" id="CATOUU010000319">
    <property type="protein sequence ID" value="CAI9924661.1"/>
    <property type="molecule type" value="Genomic_DNA"/>
</dbReference>
<evidence type="ECO:0000313" key="2">
    <source>
        <dbReference type="EMBL" id="CAI9924661.1"/>
    </source>
</evidence>